<keyword evidence="3 12" id="KW-0436">Ligase</keyword>
<evidence type="ECO:0000256" key="14">
    <source>
        <dbReference type="PIRSR" id="PIRSR039102-2"/>
    </source>
</evidence>
<dbReference type="GO" id="GO:0005524">
    <property type="term" value="F:ATP binding"/>
    <property type="evidence" value="ECO:0007669"/>
    <property type="project" value="UniProtKB-UniRule"/>
</dbReference>
<keyword evidence="19" id="KW-1185">Reference proteome</keyword>
<dbReference type="InterPro" id="IPR011127">
    <property type="entry name" value="Dala_Dala_lig_N"/>
</dbReference>
<evidence type="ECO:0000256" key="1">
    <source>
        <dbReference type="ARBA" id="ARBA00001936"/>
    </source>
</evidence>
<dbReference type="GO" id="GO:0071555">
    <property type="term" value="P:cell wall organization"/>
    <property type="evidence" value="ECO:0007669"/>
    <property type="project" value="UniProtKB-KW"/>
</dbReference>
<evidence type="ECO:0000256" key="13">
    <source>
        <dbReference type="PIRSR" id="PIRSR039102-1"/>
    </source>
</evidence>
<keyword evidence="6 16" id="KW-0067">ATP-binding</keyword>
<reference evidence="18 19" key="1">
    <citation type="submission" date="2016-10" db="EMBL/GenBank/DDBJ databases">
        <authorList>
            <person name="de Groot N.N."/>
        </authorList>
    </citation>
    <scope>NUCLEOTIDE SEQUENCE [LARGE SCALE GENOMIC DNA]</scope>
    <source>
        <strain evidence="18 19">DSM 5522</strain>
    </source>
</reference>
<feature type="binding site" evidence="14">
    <location>
        <position position="140"/>
    </location>
    <ligand>
        <name>ATP</name>
        <dbReference type="ChEBI" id="CHEBI:30616"/>
    </ligand>
</feature>
<keyword evidence="9 12" id="KW-0573">Peptidoglycan synthesis</keyword>
<evidence type="ECO:0000313" key="18">
    <source>
        <dbReference type="EMBL" id="SFB28737.1"/>
    </source>
</evidence>
<keyword evidence="8 12" id="KW-0133">Cell shape</keyword>
<feature type="binding site" evidence="15">
    <location>
        <position position="299"/>
    </location>
    <ligand>
        <name>Mg(2+)</name>
        <dbReference type="ChEBI" id="CHEBI:18420"/>
        <label>1</label>
    </ligand>
</feature>
<dbReference type="Proteomes" id="UP000198838">
    <property type="component" value="Unassembled WGS sequence"/>
</dbReference>
<dbReference type="GO" id="GO:0008716">
    <property type="term" value="F:D-alanine-D-alanine ligase activity"/>
    <property type="evidence" value="ECO:0007669"/>
    <property type="project" value="UniProtKB-UniRule"/>
</dbReference>
<dbReference type="UniPathway" id="UPA00219"/>
<gene>
    <name evidence="12" type="primary">ddl</name>
    <name evidence="18" type="ORF">SAMN05216249_11741</name>
</gene>
<dbReference type="STRING" id="1120918.SAMN05216249_11741"/>
<proteinExistence type="inferred from homology"/>
<dbReference type="GO" id="GO:0046872">
    <property type="term" value="F:metal ion binding"/>
    <property type="evidence" value="ECO:0007669"/>
    <property type="project" value="UniProtKB-KW"/>
</dbReference>
<feature type="binding site" evidence="14">
    <location>
        <begin position="189"/>
        <end position="190"/>
    </location>
    <ligand>
        <name>ATP</name>
        <dbReference type="ChEBI" id="CHEBI:30616"/>
    </ligand>
</feature>
<dbReference type="Gene3D" id="3.30.470.20">
    <property type="entry name" value="ATP-grasp fold, B domain"/>
    <property type="match status" value="1"/>
</dbReference>
<dbReference type="PROSITE" id="PS00843">
    <property type="entry name" value="DALA_DALA_LIGASE_1"/>
    <property type="match status" value="1"/>
</dbReference>
<dbReference type="Pfam" id="PF01820">
    <property type="entry name" value="Dala_Dala_lig_N"/>
    <property type="match status" value="1"/>
</dbReference>
<comment type="similarity">
    <text evidence="2 12">Belongs to the D-alanine--D-alanine ligase family.</text>
</comment>
<dbReference type="Gene3D" id="3.40.50.20">
    <property type="match status" value="1"/>
</dbReference>
<feature type="binding site" evidence="14">
    <location>
        <begin position="181"/>
        <end position="183"/>
    </location>
    <ligand>
        <name>ATP</name>
        <dbReference type="ChEBI" id="CHEBI:30616"/>
    </ligand>
</feature>
<evidence type="ECO:0000256" key="4">
    <source>
        <dbReference type="ARBA" id="ARBA00022723"/>
    </source>
</evidence>
<dbReference type="HAMAP" id="MF_00047">
    <property type="entry name" value="Dala_Dala_lig"/>
    <property type="match status" value="1"/>
</dbReference>
<dbReference type="FunFam" id="3.30.470.20:FF:000008">
    <property type="entry name" value="D-alanine--D-alanine ligase"/>
    <property type="match status" value="1"/>
</dbReference>
<dbReference type="EC" id="6.3.2.4" evidence="12"/>
<comment type="cofactor">
    <cofactor evidence="1">
        <name>Mn(2+)</name>
        <dbReference type="ChEBI" id="CHEBI:29035"/>
    </cofactor>
</comment>
<feature type="binding site" evidence="14">
    <location>
        <begin position="219"/>
        <end position="226"/>
    </location>
    <ligand>
        <name>ATP</name>
        <dbReference type="ChEBI" id="CHEBI:30616"/>
    </ligand>
</feature>
<evidence type="ECO:0000256" key="3">
    <source>
        <dbReference type="ARBA" id="ARBA00022598"/>
    </source>
</evidence>
<dbReference type="Pfam" id="PF07478">
    <property type="entry name" value="Dala_Dala_lig_C"/>
    <property type="match status" value="1"/>
</dbReference>
<evidence type="ECO:0000256" key="5">
    <source>
        <dbReference type="ARBA" id="ARBA00022741"/>
    </source>
</evidence>
<keyword evidence="7 15" id="KW-0460">Magnesium</keyword>
<feature type="active site" evidence="13">
    <location>
        <position position="16"/>
    </location>
</feature>
<keyword evidence="10 15" id="KW-0464">Manganese</keyword>
<evidence type="ECO:0000256" key="8">
    <source>
        <dbReference type="ARBA" id="ARBA00022960"/>
    </source>
</evidence>
<feature type="active site" evidence="13">
    <location>
        <position position="323"/>
    </location>
</feature>
<dbReference type="Gene3D" id="3.30.1490.20">
    <property type="entry name" value="ATP-grasp fold, A domain"/>
    <property type="match status" value="1"/>
</dbReference>
<organism evidence="18 19">
    <name type="scientific">Acetitomaculum ruminis DSM 5522</name>
    <dbReference type="NCBI Taxonomy" id="1120918"/>
    <lineage>
        <taxon>Bacteria</taxon>
        <taxon>Bacillati</taxon>
        <taxon>Bacillota</taxon>
        <taxon>Clostridia</taxon>
        <taxon>Lachnospirales</taxon>
        <taxon>Lachnospiraceae</taxon>
        <taxon>Acetitomaculum</taxon>
    </lineage>
</organism>
<protein>
    <recommendedName>
        <fullName evidence="12">D-alanine--D-alanine ligase</fullName>
        <ecNumber evidence="12">6.3.2.4</ecNumber>
    </recommendedName>
    <alternativeName>
        <fullName evidence="12">D-Ala-D-Ala ligase</fullName>
    </alternativeName>
    <alternativeName>
        <fullName evidence="12">D-alanylalanine synthetase</fullName>
    </alternativeName>
</protein>
<feature type="active site" evidence="13">
    <location>
        <position position="189"/>
    </location>
</feature>
<dbReference type="GO" id="GO:0008360">
    <property type="term" value="P:regulation of cell shape"/>
    <property type="evidence" value="ECO:0007669"/>
    <property type="project" value="UniProtKB-KW"/>
</dbReference>
<dbReference type="OrthoDB" id="9813261at2"/>
<dbReference type="GO" id="GO:0009252">
    <property type="term" value="P:peptidoglycan biosynthetic process"/>
    <property type="evidence" value="ECO:0007669"/>
    <property type="project" value="UniProtKB-UniRule"/>
</dbReference>
<dbReference type="InterPro" id="IPR013815">
    <property type="entry name" value="ATP_grasp_subdomain_1"/>
</dbReference>
<dbReference type="InterPro" id="IPR011761">
    <property type="entry name" value="ATP-grasp"/>
</dbReference>
<feature type="binding site" evidence="14">
    <location>
        <begin position="311"/>
        <end position="312"/>
    </location>
    <ligand>
        <name>ATP</name>
        <dbReference type="ChEBI" id="CHEBI:30616"/>
    </ligand>
</feature>
<feature type="domain" description="ATP-grasp" evidence="17">
    <location>
        <begin position="144"/>
        <end position="345"/>
    </location>
</feature>
<feature type="binding site" evidence="15">
    <location>
        <position position="312"/>
    </location>
    <ligand>
        <name>Mg(2+)</name>
        <dbReference type="ChEBI" id="CHEBI:18420"/>
        <label>2</label>
    </ligand>
</feature>
<evidence type="ECO:0000256" key="10">
    <source>
        <dbReference type="ARBA" id="ARBA00023211"/>
    </source>
</evidence>
<evidence type="ECO:0000313" key="19">
    <source>
        <dbReference type="Proteomes" id="UP000198838"/>
    </source>
</evidence>
<evidence type="ECO:0000256" key="11">
    <source>
        <dbReference type="ARBA" id="ARBA00023316"/>
    </source>
</evidence>
<dbReference type="NCBIfam" id="TIGR01205">
    <property type="entry name" value="D_ala_D_alaTIGR"/>
    <property type="match status" value="1"/>
</dbReference>
<dbReference type="InterPro" id="IPR005905">
    <property type="entry name" value="D_ala_D_ala"/>
</dbReference>
<dbReference type="GO" id="GO:0005829">
    <property type="term" value="C:cytosol"/>
    <property type="evidence" value="ECO:0007669"/>
    <property type="project" value="TreeGrafter"/>
</dbReference>
<dbReference type="NCBIfam" id="NF002378">
    <property type="entry name" value="PRK01372.1"/>
    <property type="match status" value="1"/>
</dbReference>
<feature type="binding site" evidence="15">
    <location>
        <position position="314"/>
    </location>
    <ligand>
        <name>Mg(2+)</name>
        <dbReference type="ChEBI" id="CHEBI:18420"/>
        <label>2</label>
    </ligand>
</feature>
<accession>A0A1I0ZT96</accession>
<name>A0A1I0ZT96_9FIRM</name>
<comment type="pathway">
    <text evidence="12">Cell wall biogenesis; peptidoglycan biosynthesis.</text>
</comment>
<keyword evidence="5 14" id="KW-0547">Nucleotide-binding</keyword>
<dbReference type="PANTHER" id="PTHR23132">
    <property type="entry name" value="D-ALANINE--D-ALANINE LIGASE"/>
    <property type="match status" value="1"/>
</dbReference>
<dbReference type="InterPro" id="IPR000291">
    <property type="entry name" value="D-Ala_lig_Van_CS"/>
</dbReference>
<keyword evidence="4 15" id="KW-0479">Metal-binding</keyword>
<evidence type="ECO:0000256" key="7">
    <source>
        <dbReference type="ARBA" id="ARBA00022842"/>
    </source>
</evidence>
<dbReference type="RefSeq" id="WP_092873655.1">
    <property type="nucleotide sequence ID" value="NZ_FOJY01000017.1"/>
</dbReference>
<evidence type="ECO:0000256" key="15">
    <source>
        <dbReference type="PIRSR" id="PIRSR039102-3"/>
    </source>
</evidence>
<evidence type="ECO:0000256" key="12">
    <source>
        <dbReference type="HAMAP-Rule" id="MF_00047"/>
    </source>
</evidence>
<evidence type="ECO:0000256" key="2">
    <source>
        <dbReference type="ARBA" id="ARBA00010871"/>
    </source>
</evidence>
<evidence type="ECO:0000256" key="16">
    <source>
        <dbReference type="PROSITE-ProRule" id="PRU00409"/>
    </source>
</evidence>
<evidence type="ECO:0000256" key="6">
    <source>
        <dbReference type="ARBA" id="ARBA00022840"/>
    </source>
</evidence>
<comment type="function">
    <text evidence="12">Cell wall formation.</text>
</comment>
<evidence type="ECO:0000256" key="9">
    <source>
        <dbReference type="ARBA" id="ARBA00022984"/>
    </source>
</evidence>
<evidence type="ECO:0000259" key="17">
    <source>
        <dbReference type="PROSITE" id="PS50975"/>
    </source>
</evidence>
<comment type="cofactor">
    <cofactor evidence="15">
        <name>Mg(2+)</name>
        <dbReference type="ChEBI" id="CHEBI:18420"/>
    </cofactor>
    <cofactor evidence="15">
        <name>Mn(2+)</name>
        <dbReference type="ChEBI" id="CHEBI:29035"/>
    </cofactor>
    <text evidence="15">Binds 2 magnesium or manganese ions per subunit.</text>
</comment>
<dbReference type="PANTHER" id="PTHR23132:SF25">
    <property type="entry name" value="D-ALANINE--D-ALANINE LIGASE A"/>
    <property type="match status" value="1"/>
</dbReference>
<dbReference type="SUPFAM" id="SSF52440">
    <property type="entry name" value="PreATP-grasp domain"/>
    <property type="match status" value="1"/>
</dbReference>
<keyword evidence="11 12" id="KW-0961">Cell wall biogenesis/degradation</keyword>
<comment type="catalytic activity">
    <reaction evidence="12">
        <text>2 D-alanine + ATP = D-alanyl-D-alanine + ADP + phosphate + H(+)</text>
        <dbReference type="Rhea" id="RHEA:11224"/>
        <dbReference type="ChEBI" id="CHEBI:15378"/>
        <dbReference type="ChEBI" id="CHEBI:30616"/>
        <dbReference type="ChEBI" id="CHEBI:43474"/>
        <dbReference type="ChEBI" id="CHEBI:57416"/>
        <dbReference type="ChEBI" id="CHEBI:57822"/>
        <dbReference type="ChEBI" id="CHEBI:456216"/>
        <dbReference type="EC" id="6.3.2.4"/>
    </reaction>
</comment>
<dbReference type="NCBIfam" id="NF000091">
    <property type="entry name" value="D_ala_D_ser_VanG"/>
    <property type="match status" value="1"/>
</dbReference>
<dbReference type="EMBL" id="FOJY01000017">
    <property type="protein sequence ID" value="SFB28737.1"/>
    <property type="molecule type" value="Genomic_DNA"/>
</dbReference>
<keyword evidence="12" id="KW-0963">Cytoplasm</keyword>
<dbReference type="PIRSF" id="PIRSF039102">
    <property type="entry name" value="Ddl/VanB"/>
    <property type="match status" value="1"/>
</dbReference>
<dbReference type="AlphaFoldDB" id="A0A1I0ZT96"/>
<dbReference type="InterPro" id="IPR016185">
    <property type="entry name" value="PreATP-grasp_dom_sf"/>
</dbReference>
<dbReference type="PROSITE" id="PS00844">
    <property type="entry name" value="DALA_DALA_LIGASE_2"/>
    <property type="match status" value="1"/>
</dbReference>
<feature type="binding site" evidence="15">
    <location>
        <position position="312"/>
    </location>
    <ligand>
        <name>Mg(2+)</name>
        <dbReference type="ChEBI" id="CHEBI:18420"/>
        <label>1</label>
    </ligand>
</feature>
<comment type="subcellular location">
    <subcellularLocation>
        <location evidence="12">Cytoplasm</location>
    </subcellularLocation>
</comment>
<dbReference type="NCBIfam" id="NF002528">
    <property type="entry name" value="PRK01966.1-4"/>
    <property type="match status" value="1"/>
</dbReference>
<dbReference type="SUPFAM" id="SSF56059">
    <property type="entry name" value="Glutathione synthetase ATP-binding domain-like"/>
    <property type="match status" value="1"/>
</dbReference>
<dbReference type="InterPro" id="IPR011095">
    <property type="entry name" value="Dala_Dala_lig_C"/>
</dbReference>
<dbReference type="PROSITE" id="PS50975">
    <property type="entry name" value="ATP_GRASP"/>
    <property type="match status" value="1"/>
</dbReference>
<sequence length="349" mass="39060">MKKKNIAVIFGGNSSEYEVSLQSASSVMENINGEKYEILPIGISRSGKWFHYTGEMKKIAKDEWLEDIENLKEVSVSLNPCNKGFLEFDKDKINIISIDLVIPILHGKNGEDGTLQGMFELAQIPVAGCDTLSSALCMDKDKAHKIVSLENIKVPKSITFNEINKDKAIRQIEEELDFPVFVKPVRAGSSFGITKVLGKDELENAINLALEHDNLVIVEENIEGFEVGCGILGIDELIVGRVDEIELSSGFFDYTEKYTLKTSKIHMPARIDAKTEKRIQDTAVKIYRALGCKGFARVDMFYTKEGQIVFNEVNTIPGFTSHSRFPNMMKGAGLSFEETIEKLIDLYLK</sequence>